<accession>A0ABZ1DZK9</accession>
<sequence length="128" mass="14705">MTDIKTALDDLLNRQDLPLDAVLDRHFSPNYRQRTNGVWDDREGFRLHVQKLRELVASAEIEVLDEVSDGLNYADRHIVSATKRDGHQVVQEVYLFATRDPEGRFERVEEMTHMLDGAAEDRGLGTVK</sequence>
<evidence type="ECO:0000313" key="2">
    <source>
        <dbReference type="Proteomes" id="UP001623290"/>
    </source>
</evidence>
<dbReference type="RefSeq" id="WP_406720538.1">
    <property type="nucleotide sequence ID" value="NZ_CP135443.1"/>
</dbReference>
<evidence type="ECO:0008006" key="3">
    <source>
        <dbReference type="Google" id="ProtNLM"/>
    </source>
</evidence>
<dbReference type="EMBL" id="CP135443">
    <property type="protein sequence ID" value="WRY33164.1"/>
    <property type="molecule type" value="Genomic_DNA"/>
</dbReference>
<protein>
    <recommendedName>
        <fullName evidence="3">SnoaL-like domain-containing protein</fullName>
    </recommendedName>
</protein>
<evidence type="ECO:0000313" key="1">
    <source>
        <dbReference type="EMBL" id="WRY33164.1"/>
    </source>
</evidence>
<keyword evidence="2" id="KW-1185">Reference proteome</keyword>
<reference evidence="1 2" key="1">
    <citation type="submission" date="2023-09" db="EMBL/GenBank/DDBJ databases">
        <title>Thioclava shenzhenensis sp. nov., a multidrug resistant bacteria-antagonizing species isolated from coastal seawater.</title>
        <authorList>
            <person name="Long M."/>
        </authorList>
    </citation>
    <scope>NUCLEOTIDE SEQUENCE [LARGE SCALE GENOMIC DNA]</scope>
    <source>
        <strain evidence="1 2">FTW29</strain>
    </source>
</reference>
<organism evidence="1 2">
    <name type="scientific">Thioclava litoralis</name>
    <dbReference type="NCBI Taxonomy" id="3076557"/>
    <lineage>
        <taxon>Bacteria</taxon>
        <taxon>Pseudomonadati</taxon>
        <taxon>Pseudomonadota</taxon>
        <taxon>Alphaproteobacteria</taxon>
        <taxon>Rhodobacterales</taxon>
        <taxon>Paracoccaceae</taxon>
        <taxon>Thioclava</taxon>
    </lineage>
</organism>
<gene>
    <name evidence="1" type="ORF">RPE78_10730</name>
</gene>
<dbReference type="Proteomes" id="UP001623290">
    <property type="component" value="Chromosome"/>
</dbReference>
<proteinExistence type="predicted"/>
<dbReference type="InterPro" id="IPR032710">
    <property type="entry name" value="NTF2-like_dom_sf"/>
</dbReference>
<name>A0ABZ1DZK9_9RHOB</name>
<dbReference type="Gene3D" id="3.10.450.50">
    <property type="match status" value="1"/>
</dbReference>
<dbReference type="SUPFAM" id="SSF54427">
    <property type="entry name" value="NTF2-like"/>
    <property type="match status" value="1"/>
</dbReference>